<dbReference type="OrthoDB" id="9806939at2"/>
<dbReference type="Gene3D" id="2.40.50.100">
    <property type="match status" value="1"/>
</dbReference>
<protein>
    <submittedName>
        <fullName evidence="6">Membrane fusion protein (Multidrug efflux system)</fullName>
    </submittedName>
</protein>
<evidence type="ECO:0000313" key="7">
    <source>
        <dbReference type="Proteomes" id="UP000294702"/>
    </source>
</evidence>
<gene>
    <name evidence="6" type="ORF">EV694_0807</name>
</gene>
<dbReference type="GO" id="GO:1990281">
    <property type="term" value="C:efflux pump complex"/>
    <property type="evidence" value="ECO:0007669"/>
    <property type="project" value="TreeGrafter"/>
</dbReference>
<feature type="domain" description="CusB-like beta-barrel" evidence="5">
    <location>
        <begin position="214"/>
        <end position="287"/>
    </location>
</feature>
<comment type="caution">
    <text evidence="6">The sequence shown here is derived from an EMBL/GenBank/DDBJ whole genome shotgun (WGS) entry which is preliminary data.</text>
</comment>
<evidence type="ECO:0000259" key="4">
    <source>
        <dbReference type="Pfam" id="PF25917"/>
    </source>
</evidence>
<dbReference type="Gene3D" id="2.40.30.170">
    <property type="match status" value="1"/>
</dbReference>
<dbReference type="Pfam" id="PF25954">
    <property type="entry name" value="Beta-barrel_RND_2"/>
    <property type="match status" value="1"/>
</dbReference>
<dbReference type="InterPro" id="IPR058625">
    <property type="entry name" value="MdtA-like_BSH"/>
</dbReference>
<dbReference type="InterPro" id="IPR006143">
    <property type="entry name" value="RND_pump_MFP"/>
</dbReference>
<organism evidence="6 7">
    <name type="scientific">Volucribacter psittacicida</name>
    <dbReference type="NCBI Taxonomy" id="203482"/>
    <lineage>
        <taxon>Bacteria</taxon>
        <taxon>Pseudomonadati</taxon>
        <taxon>Pseudomonadota</taxon>
        <taxon>Gammaproteobacteria</taxon>
        <taxon>Pasteurellales</taxon>
        <taxon>Pasteurellaceae</taxon>
        <taxon>Volucribacter</taxon>
    </lineage>
</organism>
<feature type="domain" description="Multidrug resistance protein MdtA-like barrel-sandwich hybrid" evidence="4">
    <location>
        <begin position="84"/>
        <end position="202"/>
    </location>
</feature>
<dbReference type="EMBL" id="SMFT01000002">
    <property type="protein sequence ID" value="TCJ98406.1"/>
    <property type="molecule type" value="Genomic_DNA"/>
</dbReference>
<comment type="similarity">
    <text evidence="1">Belongs to the membrane fusion protein (MFP) (TC 8.A.1) family.</text>
</comment>
<dbReference type="AlphaFoldDB" id="A0A4R1FT52"/>
<dbReference type="Pfam" id="PF25917">
    <property type="entry name" value="BSH_RND"/>
    <property type="match status" value="1"/>
</dbReference>
<feature type="transmembrane region" description="Helical" evidence="2">
    <location>
        <begin position="16"/>
        <end position="37"/>
    </location>
</feature>
<evidence type="ECO:0000256" key="1">
    <source>
        <dbReference type="ARBA" id="ARBA00009477"/>
    </source>
</evidence>
<evidence type="ECO:0000259" key="3">
    <source>
        <dbReference type="Pfam" id="PF25876"/>
    </source>
</evidence>
<keyword evidence="2" id="KW-1133">Transmembrane helix</keyword>
<name>A0A4R1FT52_9PAST</name>
<dbReference type="PANTHER" id="PTHR30469:SF11">
    <property type="entry name" value="BLL4320 PROTEIN"/>
    <property type="match status" value="1"/>
</dbReference>
<keyword evidence="7" id="KW-1185">Reference proteome</keyword>
<accession>A0A4R1FT52</accession>
<dbReference type="NCBIfam" id="TIGR01730">
    <property type="entry name" value="RND_mfp"/>
    <property type="match status" value="1"/>
</dbReference>
<evidence type="ECO:0000256" key="2">
    <source>
        <dbReference type="SAM" id="Phobius"/>
    </source>
</evidence>
<dbReference type="PANTHER" id="PTHR30469">
    <property type="entry name" value="MULTIDRUG RESISTANCE PROTEIN MDTA"/>
    <property type="match status" value="1"/>
</dbReference>
<keyword evidence="2" id="KW-0472">Membrane</keyword>
<dbReference type="Proteomes" id="UP000294702">
    <property type="component" value="Unassembled WGS sequence"/>
</dbReference>
<dbReference type="InterPro" id="IPR058792">
    <property type="entry name" value="Beta-barrel_RND_2"/>
</dbReference>
<evidence type="ECO:0000259" key="5">
    <source>
        <dbReference type="Pfam" id="PF25954"/>
    </source>
</evidence>
<sequence>MNQAETSKPKKSQNRLIKLVLLIILLVFAGVIIFGFVKSKMVANYLANMPENASPVTAYKVEYAEWTPVINSTGLVRPNQGAMLSAQSAGTVTNILIQSGQKVKKGDLLVEIDSSVEQASLKQAEAQLPAARFTYQRYTNLLKSKSVSQSEFDSAKATYDALVAEIESLKASIERRQIYAPFDGQAGIVKVNVGEYITAGTEIVRVEDRSSMKVDFSVAQNDLEKLALGQKVTATADALLGETFGAKVTAIEPAIDSATGLITVQATFDAESSQKLLSGMFVRLRVALPTETNQIILPQVAITYNMYGETAYILTALSDEDKQKLADNKDLERMYRANQITVTTKDRQGIYAQLEGKDVNVGDLVVTGGQQRLSNNSLVVVSEQEGVGTQAPATKTNL</sequence>
<dbReference type="InterPro" id="IPR058624">
    <property type="entry name" value="MdtA-like_HH"/>
</dbReference>
<feature type="domain" description="Multidrug resistance protein MdtA-like alpha-helical hairpin" evidence="3">
    <location>
        <begin position="117"/>
        <end position="178"/>
    </location>
</feature>
<dbReference type="Gene3D" id="1.10.287.470">
    <property type="entry name" value="Helix hairpin bin"/>
    <property type="match status" value="1"/>
</dbReference>
<reference evidence="6 7" key="1">
    <citation type="submission" date="2019-03" db="EMBL/GenBank/DDBJ databases">
        <title>Genomic Encyclopedia of Type Strains, Phase IV (KMG-IV): sequencing the most valuable type-strain genomes for metagenomic binning, comparative biology and taxonomic classification.</title>
        <authorList>
            <person name="Goeker M."/>
        </authorList>
    </citation>
    <scope>NUCLEOTIDE SEQUENCE [LARGE SCALE GENOMIC DNA]</scope>
    <source>
        <strain evidence="6 7">DSM 15534</strain>
    </source>
</reference>
<keyword evidence="2" id="KW-0812">Transmembrane</keyword>
<dbReference type="GO" id="GO:0015562">
    <property type="term" value="F:efflux transmembrane transporter activity"/>
    <property type="evidence" value="ECO:0007669"/>
    <property type="project" value="TreeGrafter"/>
</dbReference>
<evidence type="ECO:0000313" key="6">
    <source>
        <dbReference type="EMBL" id="TCJ98406.1"/>
    </source>
</evidence>
<dbReference type="RefSeq" id="WP_132689569.1">
    <property type="nucleotide sequence ID" value="NZ_SMFT01000002.1"/>
</dbReference>
<dbReference type="FunFam" id="2.40.30.170:FF:000010">
    <property type="entry name" value="Efflux RND transporter periplasmic adaptor subunit"/>
    <property type="match status" value="1"/>
</dbReference>
<dbReference type="Pfam" id="PF25876">
    <property type="entry name" value="HH_MFP_RND"/>
    <property type="match status" value="1"/>
</dbReference>
<dbReference type="SUPFAM" id="SSF111369">
    <property type="entry name" value="HlyD-like secretion proteins"/>
    <property type="match status" value="1"/>
</dbReference>
<proteinExistence type="inferred from homology"/>